<dbReference type="EMBL" id="CP052909">
    <property type="protein sequence ID" value="QNJ97811.1"/>
    <property type="molecule type" value="Genomic_DNA"/>
</dbReference>
<evidence type="ECO:0000256" key="1">
    <source>
        <dbReference type="ARBA" id="ARBA00004141"/>
    </source>
</evidence>
<feature type="transmembrane region" description="Helical" evidence="7">
    <location>
        <begin position="350"/>
        <end position="374"/>
    </location>
</feature>
<dbReference type="RefSeq" id="WP_186992030.1">
    <property type="nucleotide sequence ID" value="NZ_CP052909.1"/>
</dbReference>
<evidence type="ECO:0000259" key="8">
    <source>
        <dbReference type="PROSITE" id="PS50855"/>
    </source>
</evidence>
<feature type="transmembrane region" description="Helical" evidence="7">
    <location>
        <begin position="421"/>
        <end position="447"/>
    </location>
</feature>
<dbReference type="Proteomes" id="UP000515514">
    <property type="component" value="Chromosome"/>
</dbReference>
<dbReference type="SUPFAM" id="SSF81442">
    <property type="entry name" value="Cytochrome c oxidase subunit I-like"/>
    <property type="match status" value="1"/>
</dbReference>
<reference evidence="9 10" key="1">
    <citation type="submission" date="2020-04" db="EMBL/GenBank/DDBJ databases">
        <title>Genome sequence of Altibacter aquimarinus strain ALE3EI.</title>
        <authorList>
            <person name="Oh H.-M."/>
            <person name="Jang D."/>
        </authorList>
    </citation>
    <scope>NUCLEOTIDE SEQUENCE [LARGE SCALE GENOMIC DNA]</scope>
    <source>
        <strain evidence="9 10">ALE3EI</strain>
    </source>
</reference>
<dbReference type="GO" id="GO:0009060">
    <property type="term" value="P:aerobic respiration"/>
    <property type="evidence" value="ECO:0007669"/>
    <property type="project" value="InterPro"/>
</dbReference>
<organism evidence="9 10">
    <name type="scientific">Constantimarinum furrinae</name>
    <dbReference type="NCBI Taxonomy" id="2562285"/>
    <lineage>
        <taxon>Bacteria</taxon>
        <taxon>Pseudomonadati</taxon>
        <taxon>Bacteroidota</taxon>
        <taxon>Flavobacteriia</taxon>
        <taxon>Flavobacteriales</taxon>
        <taxon>Flavobacteriaceae</taxon>
        <taxon>Altibacter/Constantimarinum group</taxon>
        <taxon>Constantimarinum</taxon>
    </lineage>
</organism>
<feature type="transmembrane region" description="Helical" evidence="7">
    <location>
        <begin position="90"/>
        <end position="120"/>
    </location>
</feature>
<dbReference type="GO" id="GO:0015990">
    <property type="term" value="P:electron transport coupled proton transport"/>
    <property type="evidence" value="ECO:0007669"/>
    <property type="project" value="TreeGrafter"/>
</dbReference>
<dbReference type="GO" id="GO:0004129">
    <property type="term" value="F:cytochrome-c oxidase activity"/>
    <property type="evidence" value="ECO:0007669"/>
    <property type="project" value="InterPro"/>
</dbReference>
<feature type="transmembrane region" description="Helical" evidence="7">
    <location>
        <begin position="386"/>
        <end position="409"/>
    </location>
</feature>
<feature type="transmembrane region" description="Helical" evidence="7">
    <location>
        <begin position="285"/>
        <end position="306"/>
    </location>
</feature>
<feature type="transmembrane region" description="Helical" evidence="7">
    <location>
        <begin position="41"/>
        <end position="59"/>
    </location>
</feature>
<dbReference type="GO" id="GO:0016020">
    <property type="term" value="C:membrane"/>
    <property type="evidence" value="ECO:0007669"/>
    <property type="project" value="UniProtKB-SubCell"/>
</dbReference>
<dbReference type="Pfam" id="PF00115">
    <property type="entry name" value="COX1"/>
    <property type="match status" value="1"/>
</dbReference>
<keyword evidence="3 6" id="KW-0812">Transmembrane</keyword>
<feature type="transmembrane region" description="Helical" evidence="7">
    <location>
        <begin position="459"/>
        <end position="486"/>
    </location>
</feature>
<feature type="transmembrane region" description="Helical" evidence="7">
    <location>
        <begin position="132"/>
        <end position="155"/>
    </location>
</feature>
<accession>A0A7G8PTZ5</accession>
<keyword evidence="4 7" id="KW-1133">Transmembrane helix</keyword>
<keyword evidence="2 6" id="KW-0679">Respiratory chain</keyword>
<feature type="domain" description="Cytochrome oxidase subunit I profile" evidence="8">
    <location>
        <begin position="24"/>
        <end position="566"/>
    </location>
</feature>
<dbReference type="PANTHER" id="PTHR10422">
    <property type="entry name" value="CYTOCHROME C OXIDASE SUBUNIT 1"/>
    <property type="match status" value="1"/>
</dbReference>
<comment type="similarity">
    <text evidence="6">Belongs to the heme-copper respiratory oxidase family.</text>
</comment>
<feature type="transmembrane region" description="Helical" evidence="7">
    <location>
        <begin position="506"/>
        <end position="529"/>
    </location>
</feature>
<dbReference type="InterPro" id="IPR000883">
    <property type="entry name" value="Cyt_C_Oxase_1"/>
</dbReference>
<evidence type="ECO:0000256" key="7">
    <source>
        <dbReference type="SAM" id="Phobius"/>
    </source>
</evidence>
<comment type="subcellular location">
    <subcellularLocation>
        <location evidence="1">Membrane</location>
        <topology evidence="1">Multi-pass membrane protein</topology>
    </subcellularLocation>
</comment>
<evidence type="ECO:0000256" key="3">
    <source>
        <dbReference type="ARBA" id="ARBA00022692"/>
    </source>
</evidence>
<dbReference type="PROSITE" id="PS00077">
    <property type="entry name" value="COX1_CUB"/>
    <property type="match status" value="1"/>
</dbReference>
<evidence type="ECO:0000313" key="10">
    <source>
        <dbReference type="Proteomes" id="UP000515514"/>
    </source>
</evidence>
<keyword evidence="6" id="KW-0349">Heme</keyword>
<evidence type="ECO:0000256" key="6">
    <source>
        <dbReference type="RuleBase" id="RU000370"/>
    </source>
</evidence>
<dbReference type="InterPro" id="IPR023616">
    <property type="entry name" value="Cyt_c_oxase-like_su1_dom"/>
</dbReference>
<keyword evidence="10" id="KW-1185">Reference proteome</keyword>
<proteinExistence type="inferred from homology"/>
<keyword evidence="6" id="KW-0249">Electron transport</keyword>
<feature type="transmembrane region" description="Helical" evidence="7">
    <location>
        <begin position="224"/>
        <end position="252"/>
    </location>
</feature>
<evidence type="ECO:0000256" key="5">
    <source>
        <dbReference type="ARBA" id="ARBA00023136"/>
    </source>
</evidence>
<name>A0A7G8PTZ5_9FLAO</name>
<evidence type="ECO:0000256" key="2">
    <source>
        <dbReference type="ARBA" id="ARBA00022660"/>
    </source>
</evidence>
<dbReference type="InterPro" id="IPR023615">
    <property type="entry name" value="Cyt_c_Oxase_su1_BS"/>
</dbReference>
<evidence type="ECO:0000313" key="9">
    <source>
        <dbReference type="EMBL" id="QNJ97811.1"/>
    </source>
</evidence>
<keyword evidence="6" id="KW-0813">Transport</keyword>
<dbReference type="PANTHER" id="PTHR10422:SF18">
    <property type="entry name" value="CYTOCHROME C OXIDASE SUBUNIT 1"/>
    <property type="match status" value="1"/>
</dbReference>
<feature type="transmembrane region" description="Helical" evidence="7">
    <location>
        <begin position="318"/>
        <end position="338"/>
    </location>
</feature>
<dbReference type="GO" id="GO:0020037">
    <property type="term" value="F:heme binding"/>
    <property type="evidence" value="ECO:0007669"/>
    <property type="project" value="InterPro"/>
</dbReference>
<keyword evidence="5 7" id="KW-0472">Membrane</keyword>
<feature type="transmembrane region" description="Helical" evidence="7">
    <location>
        <begin position="186"/>
        <end position="212"/>
    </location>
</feature>
<dbReference type="GO" id="GO:0022904">
    <property type="term" value="P:respiratory electron transport chain"/>
    <property type="evidence" value="ECO:0007669"/>
    <property type="project" value="TreeGrafter"/>
</dbReference>
<dbReference type="PROSITE" id="PS50855">
    <property type="entry name" value="COX1"/>
    <property type="match status" value="1"/>
</dbReference>
<dbReference type="PRINTS" id="PR01165">
    <property type="entry name" value="CYCOXIDASEI"/>
</dbReference>
<keyword evidence="6" id="KW-0479">Metal-binding</keyword>
<dbReference type="KEGG" id="alti:ALE3EI_1246"/>
<protein>
    <submittedName>
        <fullName evidence="9">Cytochrome c oxidase subunit I</fullName>
    </submittedName>
</protein>
<keyword evidence="6" id="KW-0408">Iron</keyword>
<dbReference type="InterPro" id="IPR036927">
    <property type="entry name" value="Cyt_c_oxase-like_su1_sf"/>
</dbReference>
<dbReference type="AlphaFoldDB" id="A0A7G8PTZ5"/>
<dbReference type="Gene3D" id="1.20.210.10">
    <property type="entry name" value="Cytochrome c oxidase-like, subunit I domain"/>
    <property type="match status" value="1"/>
</dbReference>
<evidence type="ECO:0000256" key="4">
    <source>
        <dbReference type="ARBA" id="ARBA00022989"/>
    </source>
</evidence>
<gene>
    <name evidence="9" type="ORF">ALE3EI_1246</name>
</gene>
<sequence length="608" mass="68028">MSAHAHDHAEDHHDDHGHHHKETFITKYIFSQDHKMISKQYLITGLFMGIIGIAMSILFRMQLAWPEEPFTIFEIFLGKWAEGGVMDPNVYLALVTIHGTIMVFFVLTAGLSGTFSNLLIPLQIGARDMASGFLNMISYWLFFLSSVIMVLSLFVEAGPASAGWTIYPPLSALPQAIPGSGAGMTLWLVSMAVFIASSLLGSLNYIVTVINLRTKGMSMTRLPLTIWAFFVTAIIGVVSFPVLFSAALMLIMDRSFGTSFFLSDIYIAGEVLHNQGGSPVLFEHLFWFLGHPEVYIVILPAMGLVSEIIATSSRKPIFGYRAMVASILAIAFLSTIVWGHHMFVTGMNPFLGSVFTFTTLLIAIPSAVKAFNWITTLWKGNLQMNTAMLFSIGFVSTFISGGLTGIILGDSALDINVHDTYFVVAHFHLVMGISALYGLFAGVYHWFSKMFEGRMLNKNLGYIHFWVTVVGAYGVFFPMHFIGMAGLPRRYYTNTNFPYFDDLTDVNVVITIFAIITAAAQLVFLYNFIHSMFYGKKGPKNPWKSNTLEWTAEVKHIHGNWDGPIPHVYRWAYDYSKLNADETDYVLPGQDYAPQHIPLQENEEEMHH</sequence>